<evidence type="ECO:0000313" key="3">
    <source>
        <dbReference type="Proteomes" id="UP001500630"/>
    </source>
</evidence>
<feature type="compositionally biased region" description="Low complexity" evidence="1">
    <location>
        <begin position="10"/>
        <end position="35"/>
    </location>
</feature>
<accession>A0ABP6WXZ3</accession>
<keyword evidence="3" id="KW-1185">Reference proteome</keyword>
<evidence type="ECO:0000313" key="2">
    <source>
        <dbReference type="EMBL" id="GAA3558454.1"/>
    </source>
</evidence>
<dbReference type="Proteomes" id="UP001500630">
    <property type="component" value="Unassembled WGS sequence"/>
</dbReference>
<gene>
    <name evidence="2" type="ORF">GCM10022419_043840</name>
</gene>
<evidence type="ECO:0000256" key="1">
    <source>
        <dbReference type="SAM" id="MobiDB-lite"/>
    </source>
</evidence>
<proteinExistence type="predicted"/>
<dbReference type="EMBL" id="BAABDQ010000008">
    <property type="protein sequence ID" value="GAA3558454.1"/>
    <property type="molecule type" value="Genomic_DNA"/>
</dbReference>
<name>A0ABP6WXZ3_9ACTN</name>
<feature type="region of interest" description="Disordered" evidence="1">
    <location>
        <begin position="1"/>
        <end position="35"/>
    </location>
</feature>
<organism evidence="2 3">
    <name type="scientific">Nonomuraea rosea</name>
    <dbReference type="NCBI Taxonomy" id="638574"/>
    <lineage>
        <taxon>Bacteria</taxon>
        <taxon>Bacillati</taxon>
        <taxon>Actinomycetota</taxon>
        <taxon>Actinomycetes</taxon>
        <taxon>Streptosporangiales</taxon>
        <taxon>Streptosporangiaceae</taxon>
        <taxon>Nonomuraea</taxon>
    </lineage>
</organism>
<protein>
    <submittedName>
        <fullName evidence="2">Uncharacterized protein</fullName>
    </submittedName>
</protein>
<feature type="region of interest" description="Disordered" evidence="1">
    <location>
        <begin position="56"/>
        <end position="75"/>
    </location>
</feature>
<comment type="caution">
    <text evidence="2">The sequence shown here is derived from an EMBL/GenBank/DDBJ whole genome shotgun (WGS) entry which is preliminary data.</text>
</comment>
<reference evidence="3" key="1">
    <citation type="journal article" date="2019" name="Int. J. Syst. Evol. Microbiol.">
        <title>The Global Catalogue of Microorganisms (GCM) 10K type strain sequencing project: providing services to taxonomists for standard genome sequencing and annotation.</title>
        <authorList>
            <consortium name="The Broad Institute Genomics Platform"/>
            <consortium name="The Broad Institute Genome Sequencing Center for Infectious Disease"/>
            <person name="Wu L."/>
            <person name="Ma J."/>
        </authorList>
    </citation>
    <scope>NUCLEOTIDE SEQUENCE [LARGE SCALE GENOMIC DNA]</scope>
    <source>
        <strain evidence="3">JCM 17326</strain>
    </source>
</reference>
<sequence length="103" mass="10801">MTRTAARQKATTPASKRSAAPSATPSAPSWAPADPTPALLWRLRLTPTPALPLRLRASHQEGGPLVGRTGPAAKGGRAGQLAWLTVDMLKSGTRNGGITVRWK</sequence>